<sequence>MSPYPNLLLIILPTPFRDHPGLFSRGFQLAVRNTRIVKIPYRISFECQSDDSSSERSRGRCACVEFRAAGWNVDCYLQE</sequence>
<evidence type="ECO:0000313" key="1">
    <source>
        <dbReference type="EMBL" id="PAV82801.1"/>
    </source>
</evidence>
<name>A0A2A2L950_9BILA</name>
<evidence type="ECO:0000313" key="2">
    <source>
        <dbReference type="Proteomes" id="UP000218231"/>
    </source>
</evidence>
<protein>
    <submittedName>
        <fullName evidence="1">Uncharacterized protein</fullName>
    </submittedName>
</protein>
<comment type="caution">
    <text evidence="1">The sequence shown here is derived from an EMBL/GenBank/DDBJ whole genome shotgun (WGS) entry which is preliminary data.</text>
</comment>
<keyword evidence="2" id="KW-1185">Reference proteome</keyword>
<proteinExistence type="predicted"/>
<dbReference type="EMBL" id="LIAE01007026">
    <property type="protein sequence ID" value="PAV82801.1"/>
    <property type="molecule type" value="Genomic_DNA"/>
</dbReference>
<dbReference type="AlphaFoldDB" id="A0A2A2L950"/>
<accession>A0A2A2L950</accession>
<organism evidence="1 2">
    <name type="scientific">Diploscapter pachys</name>
    <dbReference type="NCBI Taxonomy" id="2018661"/>
    <lineage>
        <taxon>Eukaryota</taxon>
        <taxon>Metazoa</taxon>
        <taxon>Ecdysozoa</taxon>
        <taxon>Nematoda</taxon>
        <taxon>Chromadorea</taxon>
        <taxon>Rhabditida</taxon>
        <taxon>Rhabditina</taxon>
        <taxon>Rhabditomorpha</taxon>
        <taxon>Rhabditoidea</taxon>
        <taxon>Rhabditidae</taxon>
        <taxon>Diploscapter</taxon>
    </lineage>
</organism>
<reference evidence="1 2" key="1">
    <citation type="journal article" date="2017" name="Curr. Biol.">
        <title>Genome architecture and evolution of a unichromosomal asexual nematode.</title>
        <authorList>
            <person name="Fradin H."/>
            <person name="Zegar C."/>
            <person name="Gutwein M."/>
            <person name="Lucas J."/>
            <person name="Kovtun M."/>
            <person name="Corcoran D."/>
            <person name="Baugh L.R."/>
            <person name="Kiontke K."/>
            <person name="Gunsalus K."/>
            <person name="Fitch D.H."/>
            <person name="Piano F."/>
        </authorList>
    </citation>
    <scope>NUCLEOTIDE SEQUENCE [LARGE SCALE GENOMIC DNA]</scope>
    <source>
        <strain evidence="1">PF1309</strain>
    </source>
</reference>
<gene>
    <name evidence="1" type="ORF">WR25_21973</name>
</gene>
<dbReference type="Proteomes" id="UP000218231">
    <property type="component" value="Unassembled WGS sequence"/>
</dbReference>